<evidence type="ECO:0000313" key="4">
    <source>
        <dbReference type="Proteomes" id="UP001303889"/>
    </source>
</evidence>
<feature type="region of interest" description="Disordered" evidence="1">
    <location>
        <begin position="179"/>
        <end position="200"/>
    </location>
</feature>
<evidence type="ECO:0000313" key="3">
    <source>
        <dbReference type="EMBL" id="KAK3901085.1"/>
    </source>
</evidence>
<dbReference type="Gene3D" id="1.20.1280.50">
    <property type="match status" value="1"/>
</dbReference>
<protein>
    <recommendedName>
        <fullName evidence="2">F-box domain-containing protein</fullName>
    </recommendedName>
</protein>
<sequence length="738" mass="81304">MDIVYHCTACGFSISQDTTTVSWTRQFRGVVRSLQDPAVYVTGVGRYSARHSGVFFAPPNSHARWDDAGYVRLWAHQFALPDQPETVGKRGFNARYPAPVAIARLFDVLASVPWVAALRLLDWGHDYGGFAVRRGDGKAYFPWEGCLAGRQYPVGLVPPRYDLSPLASAELSEILAEAPQSPPSRHGFLSRPAPGAPSPARDPFGALPTELCSAIAACLPTADLLNARLASRSFCGIYDSQHFWASRFSGPASERGWLFEAAQDLQARGGTRRRDWRWLYRRTADNSLGPALQNRRRVWSLVLNLLEPLELAWNELPSNLPPPWDRPFPSVGTSPGSAWTLASGNLEGYDYDLSPLKEGRVNRVRVQQVPIPVGGISRIAIAGLTLTAAGTGHVLRLGYSWVQGGTEQTVQLDGLSVRGFNLAVGVGGIQAIQCITGSGAATVLSAWLGCPDESPKTARLSRVVADGQQQTLPMEFGFDGIRLVSLAVVREPSAQNTQHHPSDPEGSEDADGKEVPKGSEDPEGNNDDNAAAKLRNSALWYPEMPPSDVDLNVSFLHEPDTYGEGYRPMFWTRFGGRGGCHLSALVKIDIRPASGRMDFFFNRPEVPNEYRSFGRQGYYMLEEDDPEEDLDDAPIEFPIDGPSGEFLTKLETLSEFNQEYSLVYALVWLKLHTNRGRTCEVGSYTTRRPEFEYVERDFVVAPGTAITGFYGATDRDVDLHLMLIGVMTEPTGSWDCEW</sequence>
<feature type="compositionally biased region" description="Basic and acidic residues" evidence="1">
    <location>
        <begin position="510"/>
        <end position="520"/>
    </location>
</feature>
<evidence type="ECO:0000256" key="1">
    <source>
        <dbReference type="SAM" id="MobiDB-lite"/>
    </source>
</evidence>
<gene>
    <name evidence="3" type="ORF">C8A05DRAFT_45190</name>
</gene>
<evidence type="ECO:0000259" key="2">
    <source>
        <dbReference type="PROSITE" id="PS50181"/>
    </source>
</evidence>
<feature type="domain" description="F-box" evidence="2">
    <location>
        <begin position="201"/>
        <end position="247"/>
    </location>
</feature>
<dbReference type="Proteomes" id="UP001303889">
    <property type="component" value="Unassembled WGS sequence"/>
</dbReference>
<dbReference type="InterPro" id="IPR001810">
    <property type="entry name" value="F-box_dom"/>
</dbReference>
<reference evidence="3" key="2">
    <citation type="submission" date="2023-05" db="EMBL/GenBank/DDBJ databases">
        <authorList>
            <consortium name="Lawrence Berkeley National Laboratory"/>
            <person name="Steindorff A."/>
            <person name="Hensen N."/>
            <person name="Bonometti L."/>
            <person name="Westerberg I."/>
            <person name="Brannstrom I.O."/>
            <person name="Guillou S."/>
            <person name="Cros-Aarteil S."/>
            <person name="Calhoun S."/>
            <person name="Haridas S."/>
            <person name="Kuo A."/>
            <person name="Mondo S."/>
            <person name="Pangilinan J."/>
            <person name="Riley R."/>
            <person name="Labutti K."/>
            <person name="Andreopoulos B."/>
            <person name="Lipzen A."/>
            <person name="Chen C."/>
            <person name="Yanf M."/>
            <person name="Daum C."/>
            <person name="Ng V."/>
            <person name="Clum A."/>
            <person name="Ohm R."/>
            <person name="Martin F."/>
            <person name="Silar P."/>
            <person name="Natvig D."/>
            <person name="Lalanne C."/>
            <person name="Gautier V."/>
            <person name="Ament-Velasquez S.L."/>
            <person name="Kruys A."/>
            <person name="Hutchinson M.I."/>
            <person name="Powell A.J."/>
            <person name="Barry K."/>
            <person name="Miller A.N."/>
            <person name="Grigoriev I.V."/>
            <person name="Debuchy R."/>
            <person name="Gladieux P."/>
            <person name="Thoren M.H."/>
            <person name="Johannesson H."/>
        </authorList>
    </citation>
    <scope>NUCLEOTIDE SEQUENCE</scope>
    <source>
        <strain evidence="3">CBS 103.79</strain>
    </source>
</reference>
<dbReference type="SUPFAM" id="SSF81383">
    <property type="entry name" value="F-box domain"/>
    <property type="match status" value="1"/>
</dbReference>
<comment type="caution">
    <text evidence="3">The sequence shown here is derived from an EMBL/GenBank/DDBJ whole genome shotgun (WGS) entry which is preliminary data.</text>
</comment>
<dbReference type="AlphaFoldDB" id="A0AAN6RS88"/>
<proteinExistence type="predicted"/>
<keyword evidence="4" id="KW-1185">Reference proteome</keyword>
<dbReference type="PROSITE" id="PS50181">
    <property type="entry name" value="FBOX"/>
    <property type="match status" value="1"/>
</dbReference>
<reference evidence="3" key="1">
    <citation type="journal article" date="2023" name="Mol. Phylogenet. Evol.">
        <title>Genome-scale phylogeny and comparative genomics of the fungal order Sordariales.</title>
        <authorList>
            <person name="Hensen N."/>
            <person name="Bonometti L."/>
            <person name="Westerberg I."/>
            <person name="Brannstrom I.O."/>
            <person name="Guillou S."/>
            <person name="Cros-Aarteil S."/>
            <person name="Calhoun S."/>
            <person name="Haridas S."/>
            <person name="Kuo A."/>
            <person name="Mondo S."/>
            <person name="Pangilinan J."/>
            <person name="Riley R."/>
            <person name="LaButti K."/>
            <person name="Andreopoulos B."/>
            <person name="Lipzen A."/>
            <person name="Chen C."/>
            <person name="Yan M."/>
            <person name="Daum C."/>
            <person name="Ng V."/>
            <person name="Clum A."/>
            <person name="Steindorff A."/>
            <person name="Ohm R.A."/>
            <person name="Martin F."/>
            <person name="Silar P."/>
            <person name="Natvig D.O."/>
            <person name="Lalanne C."/>
            <person name="Gautier V."/>
            <person name="Ament-Velasquez S.L."/>
            <person name="Kruys A."/>
            <person name="Hutchinson M.I."/>
            <person name="Powell A.J."/>
            <person name="Barry K."/>
            <person name="Miller A.N."/>
            <person name="Grigoriev I.V."/>
            <person name="Debuchy R."/>
            <person name="Gladieux P."/>
            <person name="Hiltunen Thoren M."/>
            <person name="Johannesson H."/>
        </authorList>
    </citation>
    <scope>NUCLEOTIDE SEQUENCE</scope>
    <source>
        <strain evidence="3">CBS 103.79</strain>
    </source>
</reference>
<dbReference type="EMBL" id="MU855610">
    <property type="protein sequence ID" value="KAK3901085.1"/>
    <property type="molecule type" value="Genomic_DNA"/>
</dbReference>
<name>A0AAN6RS88_9PEZI</name>
<feature type="region of interest" description="Disordered" evidence="1">
    <location>
        <begin position="492"/>
        <end position="530"/>
    </location>
</feature>
<dbReference type="Pfam" id="PF24539">
    <property type="entry name" value="DUF7600"/>
    <property type="match status" value="1"/>
</dbReference>
<accession>A0AAN6RS88</accession>
<organism evidence="3 4">
    <name type="scientific">Staphylotrichum tortipilum</name>
    <dbReference type="NCBI Taxonomy" id="2831512"/>
    <lineage>
        <taxon>Eukaryota</taxon>
        <taxon>Fungi</taxon>
        <taxon>Dikarya</taxon>
        <taxon>Ascomycota</taxon>
        <taxon>Pezizomycotina</taxon>
        <taxon>Sordariomycetes</taxon>
        <taxon>Sordariomycetidae</taxon>
        <taxon>Sordariales</taxon>
        <taxon>Chaetomiaceae</taxon>
        <taxon>Staphylotrichum</taxon>
    </lineage>
</organism>
<feature type="compositionally biased region" description="Low complexity" evidence="1">
    <location>
        <begin position="190"/>
        <end position="200"/>
    </location>
</feature>
<dbReference type="Pfam" id="PF12937">
    <property type="entry name" value="F-box-like"/>
    <property type="match status" value="1"/>
</dbReference>
<dbReference type="InterPro" id="IPR036047">
    <property type="entry name" value="F-box-like_dom_sf"/>
</dbReference>
<dbReference type="InterPro" id="IPR056021">
    <property type="entry name" value="DUF7600"/>
</dbReference>